<protein>
    <submittedName>
        <fullName evidence="1">Uncharacterized protein</fullName>
    </submittedName>
</protein>
<evidence type="ECO:0000313" key="2">
    <source>
        <dbReference type="Proteomes" id="UP001241377"/>
    </source>
</evidence>
<keyword evidence="2" id="KW-1185">Reference proteome</keyword>
<comment type="caution">
    <text evidence="1">The sequence shown here is derived from an EMBL/GenBank/DDBJ whole genome shotgun (WGS) entry which is preliminary data.</text>
</comment>
<reference evidence="1" key="1">
    <citation type="submission" date="2023-04" db="EMBL/GenBank/DDBJ databases">
        <title>Draft Genome sequencing of Naganishia species isolated from polar environments using Oxford Nanopore Technology.</title>
        <authorList>
            <person name="Leo P."/>
            <person name="Venkateswaran K."/>
        </authorList>
    </citation>
    <scope>NUCLEOTIDE SEQUENCE</scope>
    <source>
        <strain evidence="1">MNA-CCFEE 5261</strain>
    </source>
</reference>
<evidence type="ECO:0000313" key="1">
    <source>
        <dbReference type="EMBL" id="KAJ9091879.1"/>
    </source>
</evidence>
<dbReference type="EMBL" id="JASBWR010000142">
    <property type="protein sequence ID" value="KAJ9091879.1"/>
    <property type="molecule type" value="Genomic_DNA"/>
</dbReference>
<proteinExistence type="predicted"/>
<dbReference type="Proteomes" id="UP001241377">
    <property type="component" value="Unassembled WGS sequence"/>
</dbReference>
<name>A0ACC2UY46_9TREE</name>
<gene>
    <name evidence="1" type="ORF">QFC19_008905</name>
</gene>
<accession>A0ACC2UY46</accession>
<organism evidence="1 2">
    <name type="scientific">Naganishia cerealis</name>
    <dbReference type="NCBI Taxonomy" id="610337"/>
    <lineage>
        <taxon>Eukaryota</taxon>
        <taxon>Fungi</taxon>
        <taxon>Dikarya</taxon>
        <taxon>Basidiomycota</taxon>
        <taxon>Agaricomycotina</taxon>
        <taxon>Tremellomycetes</taxon>
        <taxon>Filobasidiales</taxon>
        <taxon>Filobasidiaceae</taxon>
        <taxon>Naganishia</taxon>
    </lineage>
</organism>
<sequence length="217" mass="24483">MSSTIQSHDSSGASKDTIQSANGSSAVSLSTEKGWETFHDLDGSVIPLYKYSSWKDILNDSLFSVLTEFSGSEFGFTTVPEHRFRPYDKTGKSENASKDFCALQDLFVKAFTICEPRLNSKEITFSWKRKVESHELKETVTVAEYEGTAPQALYDHYRSTLYKAEKVFDACEDALRRFEGEILPSDLGRYKAQIFEAMLVYGLVQSVFKYGLARPRG</sequence>